<evidence type="ECO:0000256" key="1">
    <source>
        <dbReference type="SAM" id="Phobius"/>
    </source>
</evidence>
<dbReference type="EMBL" id="GBRH01166243">
    <property type="protein sequence ID" value="JAE31653.1"/>
    <property type="molecule type" value="Transcribed_RNA"/>
</dbReference>
<organism evidence="2">
    <name type="scientific">Arundo donax</name>
    <name type="common">Giant reed</name>
    <name type="synonym">Donax arundinaceus</name>
    <dbReference type="NCBI Taxonomy" id="35708"/>
    <lineage>
        <taxon>Eukaryota</taxon>
        <taxon>Viridiplantae</taxon>
        <taxon>Streptophyta</taxon>
        <taxon>Embryophyta</taxon>
        <taxon>Tracheophyta</taxon>
        <taxon>Spermatophyta</taxon>
        <taxon>Magnoliopsida</taxon>
        <taxon>Liliopsida</taxon>
        <taxon>Poales</taxon>
        <taxon>Poaceae</taxon>
        <taxon>PACMAD clade</taxon>
        <taxon>Arundinoideae</taxon>
        <taxon>Arundineae</taxon>
        <taxon>Arundo</taxon>
    </lineage>
</organism>
<keyword evidence="1" id="KW-1133">Transmembrane helix</keyword>
<reference evidence="2" key="2">
    <citation type="journal article" date="2015" name="Data Brief">
        <title>Shoot transcriptome of the giant reed, Arundo donax.</title>
        <authorList>
            <person name="Barrero R.A."/>
            <person name="Guerrero F.D."/>
            <person name="Moolhuijzen P."/>
            <person name="Goolsby J.A."/>
            <person name="Tidwell J."/>
            <person name="Bellgard S.E."/>
            <person name="Bellgard M.I."/>
        </authorList>
    </citation>
    <scope>NUCLEOTIDE SEQUENCE</scope>
    <source>
        <tissue evidence="2">Shoot tissue taken approximately 20 cm above the soil surface</tissue>
    </source>
</reference>
<dbReference type="AlphaFoldDB" id="A0A0A9HFI7"/>
<name>A0A0A9HFI7_ARUDO</name>
<evidence type="ECO:0000313" key="2">
    <source>
        <dbReference type="EMBL" id="JAE31653.1"/>
    </source>
</evidence>
<keyword evidence="1" id="KW-0472">Membrane</keyword>
<keyword evidence="1" id="KW-0812">Transmembrane</keyword>
<protein>
    <submittedName>
        <fullName evidence="2">Uncharacterized protein</fullName>
    </submittedName>
</protein>
<accession>A0A0A9HFI7</accession>
<proteinExistence type="predicted"/>
<sequence length="61" mass="7125">MLILPITWSSGYFVDMAVVLFYLGYIFVYYSNMCSCFILMSFLSYCEICFFGVVWLDLDLG</sequence>
<feature type="transmembrane region" description="Helical" evidence="1">
    <location>
        <begin position="37"/>
        <end position="56"/>
    </location>
</feature>
<reference evidence="2" key="1">
    <citation type="submission" date="2014-09" db="EMBL/GenBank/DDBJ databases">
        <authorList>
            <person name="Magalhaes I.L.F."/>
            <person name="Oliveira U."/>
            <person name="Santos F.R."/>
            <person name="Vidigal T.H.D.A."/>
            <person name="Brescovit A.D."/>
            <person name="Santos A.J."/>
        </authorList>
    </citation>
    <scope>NUCLEOTIDE SEQUENCE</scope>
    <source>
        <tissue evidence="2">Shoot tissue taken approximately 20 cm above the soil surface</tissue>
    </source>
</reference>
<feature type="transmembrane region" description="Helical" evidence="1">
    <location>
        <begin position="12"/>
        <end position="30"/>
    </location>
</feature>